<evidence type="ECO:0000313" key="1">
    <source>
        <dbReference type="EMBL" id="MBA2933070.1"/>
    </source>
</evidence>
<gene>
    <name evidence="1" type="ORF">HZF05_03060</name>
</gene>
<evidence type="ECO:0000313" key="2">
    <source>
        <dbReference type="Proteomes" id="UP000570166"/>
    </source>
</evidence>
<sequence length="285" mass="32557">MNAPKLHHYVPQFHLRRFADSKGCLWVWDKQNDRIFSAPPAGMAAETHFYRLTQYEGLGYDPAMMEHQLSSLEAAMAAVTGQWLDWLPDMAPLDRLPIPRANRRAVALFLAVQVLRTRDTRDILSALVELDRGTRPSQQEERELHTELIWDEKLVETLARRFSRSIWIIGLNDSGTPFVTSDNPVAFRTADNRQWRRAAILERGTYLVYPLSPTAILYCHPPHGHFRALRRFADSVSPVTFTQSMVESDNSGQTFMATRFLMSSRQNFEAERAFAATVGTDIYAG</sequence>
<protein>
    <submittedName>
        <fullName evidence="1">DUF4238 domain-containing protein</fullName>
    </submittedName>
</protein>
<dbReference type="EMBL" id="JACEIB010000001">
    <property type="protein sequence ID" value="MBA2933070.1"/>
    <property type="molecule type" value="Genomic_DNA"/>
</dbReference>
<dbReference type="AlphaFoldDB" id="A0A838L2C3"/>
<organism evidence="1 2">
    <name type="scientific">Sphingomonas chungangi</name>
    <dbReference type="NCBI Taxonomy" id="2683589"/>
    <lineage>
        <taxon>Bacteria</taxon>
        <taxon>Pseudomonadati</taxon>
        <taxon>Pseudomonadota</taxon>
        <taxon>Alphaproteobacteria</taxon>
        <taxon>Sphingomonadales</taxon>
        <taxon>Sphingomonadaceae</taxon>
        <taxon>Sphingomonas</taxon>
    </lineage>
</organism>
<dbReference type="Pfam" id="PF14022">
    <property type="entry name" value="DUF4238"/>
    <property type="match status" value="1"/>
</dbReference>
<keyword evidence="2" id="KW-1185">Reference proteome</keyword>
<reference evidence="1 2" key="1">
    <citation type="submission" date="2020-07" db="EMBL/GenBank/DDBJ databases">
        <authorList>
            <person name="Sun Q."/>
        </authorList>
    </citation>
    <scope>NUCLEOTIDE SEQUENCE [LARGE SCALE GENOMIC DNA]</scope>
    <source>
        <strain evidence="1 2">CGMCC 1.13654</strain>
    </source>
</reference>
<dbReference type="InterPro" id="IPR025332">
    <property type="entry name" value="DUF4238"/>
</dbReference>
<accession>A0A838L2C3</accession>
<name>A0A838L2C3_9SPHN</name>
<dbReference type="RefSeq" id="WP_160365130.1">
    <property type="nucleotide sequence ID" value="NZ_JACEIB010000001.1"/>
</dbReference>
<comment type="caution">
    <text evidence="1">The sequence shown here is derived from an EMBL/GenBank/DDBJ whole genome shotgun (WGS) entry which is preliminary data.</text>
</comment>
<dbReference type="Proteomes" id="UP000570166">
    <property type="component" value="Unassembled WGS sequence"/>
</dbReference>
<proteinExistence type="predicted"/>